<feature type="domain" description="Aconitase/3-isopropylmalate dehydratase large subunit alpha/beta/alpha" evidence="5">
    <location>
        <begin position="175"/>
        <end position="301"/>
    </location>
</feature>
<keyword evidence="3" id="KW-0411">Iron-sulfur</keyword>
<dbReference type="PANTHER" id="PTHR36712">
    <property type="entry name" value="TRANSMEMBRANE PROTEIN"/>
    <property type="match status" value="1"/>
</dbReference>
<dbReference type="Proteomes" id="UP000008827">
    <property type="component" value="Chromosome 16"/>
</dbReference>
<dbReference type="Gramene" id="KRH06959">
    <property type="protein sequence ID" value="KRH06959"/>
    <property type="gene ID" value="GLYMA_16G057900"/>
</dbReference>
<dbReference type="eggNOG" id="KOG0454">
    <property type="taxonomic scope" value="Eukaryota"/>
</dbReference>
<dbReference type="EnsemblPlants" id="KRH06959">
    <property type="protein sequence ID" value="KRH06959"/>
    <property type="gene ID" value="GLYMA_16G057900"/>
</dbReference>
<evidence type="ECO:0000256" key="1">
    <source>
        <dbReference type="ARBA" id="ARBA00022723"/>
    </source>
</evidence>
<reference evidence="6" key="3">
    <citation type="submission" date="2018-07" db="EMBL/GenBank/DDBJ databases">
        <title>WGS assembly of Glycine max.</title>
        <authorList>
            <person name="Schmutz J."/>
            <person name="Cannon S."/>
            <person name="Schlueter J."/>
            <person name="Ma J."/>
            <person name="Mitros T."/>
            <person name="Nelson W."/>
            <person name="Hyten D."/>
            <person name="Song Q."/>
            <person name="Thelen J."/>
            <person name="Cheng J."/>
            <person name="Xu D."/>
            <person name="Hellsten U."/>
            <person name="May G."/>
            <person name="Yu Y."/>
            <person name="Sakurai T."/>
            <person name="Umezawa T."/>
            <person name="Bhattacharyya M."/>
            <person name="Sandhu D."/>
            <person name="Valliyodan B."/>
            <person name="Lindquist E."/>
            <person name="Peto M."/>
            <person name="Grant D."/>
            <person name="Shu S."/>
            <person name="Goodstein D."/>
            <person name="Barry K."/>
            <person name="Futrell-Griggs M."/>
            <person name="Abernathy B."/>
            <person name="Du J."/>
            <person name="Tian Z."/>
            <person name="Zhu L."/>
            <person name="Gill N."/>
            <person name="Joshi T."/>
            <person name="Libault M."/>
            <person name="Sethuraman A."/>
            <person name="Zhang X."/>
            <person name="Shinozaki K."/>
            <person name="Nguyen H."/>
            <person name="Wing R."/>
            <person name="Cregan P."/>
            <person name="Specht J."/>
            <person name="Grimwood J."/>
            <person name="Rokhsar D."/>
            <person name="Stacey G."/>
            <person name="Shoemaker R."/>
            <person name="Jackson S."/>
        </authorList>
    </citation>
    <scope>NUCLEOTIDE SEQUENCE</scope>
    <source>
        <tissue evidence="6">Callus</tissue>
    </source>
</reference>
<dbReference type="HOGENOM" id="CLU_652835_0_0_1"/>
<evidence type="ECO:0000256" key="4">
    <source>
        <dbReference type="SAM" id="Phobius"/>
    </source>
</evidence>
<dbReference type="InParanoid" id="K7MFD6"/>
<evidence type="ECO:0000313" key="8">
    <source>
        <dbReference type="Proteomes" id="UP000008827"/>
    </source>
</evidence>
<keyword evidence="4" id="KW-0812">Transmembrane</keyword>
<evidence type="ECO:0000259" key="5">
    <source>
        <dbReference type="Pfam" id="PF00330"/>
    </source>
</evidence>
<organism evidence="6">
    <name type="scientific">Glycine max</name>
    <name type="common">Soybean</name>
    <name type="synonym">Glycine hispida</name>
    <dbReference type="NCBI Taxonomy" id="3847"/>
    <lineage>
        <taxon>Eukaryota</taxon>
        <taxon>Viridiplantae</taxon>
        <taxon>Streptophyta</taxon>
        <taxon>Embryophyta</taxon>
        <taxon>Tracheophyta</taxon>
        <taxon>Spermatophyta</taxon>
        <taxon>Magnoliopsida</taxon>
        <taxon>eudicotyledons</taxon>
        <taxon>Gunneridae</taxon>
        <taxon>Pentapetalae</taxon>
        <taxon>rosids</taxon>
        <taxon>fabids</taxon>
        <taxon>Fabales</taxon>
        <taxon>Fabaceae</taxon>
        <taxon>Papilionoideae</taxon>
        <taxon>50 kb inversion clade</taxon>
        <taxon>NPAAA clade</taxon>
        <taxon>indigoferoid/millettioid clade</taxon>
        <taxon>Phaseoleae</taxon>
        <taxon>Glycine</taxon>
        <taxon>Glycine subgen. Soja</taxon>
    </lineage>
</organism>
<dbReference type="GO" id="GO:0046872">
    <property type="term" value="F:metal ion binding"/>
    <property type="evidence" value="ECO:0007669"/>
    <property type="project" value="UniProtKB-KW"/>
</dbReference>
<dbReference type="GO" id="GO:0051536">
    <property type="term" value="F:iron-sulfur cluster binding"/>
    <property type="evidence" value="ECO:0007669"/>
    <property type="project" value="UniProtKB-KW"/>
</dbReference>
<dbReference type="EMBL" id="CM000849">
    <property type="protein sequence ID" value="KRH06959.1"/>
    <property type="molecule type" value="Genomic_DNA"/>
</dbReference>
<evidence type="ECO:0000313" key="6">
    <source>
        <dbReference type="EMBL" id="KRH06959.1"/>
    </source>
</evidence>
<dbReference type="InterPro" id="IPR036008">
    <property type="entry name" value="Aconitase_4Fe-4S_dom"/>
</dbReference>
<dbReference type="Pfam" id="PF00330">
    <property type="entry name" value="Aconitase"/>
    <property type="match status" value="1"/>
</dbReference>
<dbReference type="PANTHER" id="PTHR36712:SF1">
    <property type="entry name" value="TRANSMEMBRANE PROTEIN"/>
    <property type="match status" value="1"/>
</dbReference>
<keyword evidence="4" id="KW-0472">Membrane</keyword>
<dbReference type="InterPro" id="IPR015931">
    <property type="entry name" value="Acnase/IPM_dHydase_lsu_aba_1/3"/>
</dbReference>
<keyword evidence="8" id="KW-1185">Reference proteome</keyword>
<dbReference type="SMR" id="K7MFD6"/>
<reference evidence="6 7" key="1">
    <citation type="journal article" date="2010" name="Nature">
        <title>Genome sequence of the palaeopolyploid soybean.</title>
        <authorList>
            <person name="Schmutz J."/>
            <person name="Cannon S.B."/>
            <person name="Schlueter J."/>
            <person name="Ma J."/>
            <person name="Mitros T."/>
            <person name="Nelson W."/>
            <person name="Hyten D.L."/>
            <person name="Song Q."/>
            <person name="Thelen J.J."/>
            <person name="Cheng J."/>
            <person name="Xu D."/>
            <person name="Hellsten U."/>
            <person name="May G.D."/>
            <person name="Yu Y."/>
            <person name="Sakurai T."/>
            <person name="Umezawa T."/>
            <person name="Bhattacharyya M.K."/>
            <person name="Sandhu D."/>
            <person name="Valliyodan B."/>
            <person name="Lindquist E."/>
            <person name="Peto M."/>
            <person name="Grant D."/>
            <person name="Shu S."/>
            <person name="Goodstein D."/>
            <person name="Barry K."/>
            <person name="Futrell-Griggs M."/>
            <person name="Abernathy B."/>
            <person name="Du J."/>
            <person name="Tian Z."/>
            <person name="Zhu L."/>
            <person name="Gill N."/>
            <person name="Joshi T."/>
            <person name="Libault M."/>
            <person name="Sethuraman A."/>
            <person name="Zhang X.-C."/>
            <person name="Shinozaki K."/>
            <person name="Nguyen H.T."/>
            <person name="Wing R.A."/>
            <person name="Cregan P."/>
            <person name="Specht J."/>
            <person name="Grimwood J."/>
            <person name="Rokhsar D."/>
            <person name="Stacey G."/>
            <person name="Shoemaker R.C."/>
            <person name="Jackson S.A."/>
        </authorList>
    </citation>
    <scope>NUCLEOTIDE SEQUENCE</scope>
    <source>
        <strain evidence="7">cv. Williams 82</strain>
        <tissue evidence="6">Callus</tissue>
    </source>
</reference>
<evidence type="ECO:0000313" key="7">
    <source>
        <dbReference type="EnsemblPlants" id="KRH06959"/>
    </source>
</evidence>
<proteinExistence type="predicted"/>
<feature type="transmembrane region" description="Helical" evidence="4">
    <location>
        <begin position="20"/>
        <end position="37"/>
    </location>
</feature>
<dbReference type="SUPFAM" id="SSF53732">
    <property type="entry name" value="Aconitase iron-sulfur domain"/>
    <property type="match status" value="1"/>
</dbReference>
<keyword evidence="2" id="KW-0408">Iron</keyword>
<reference evidence="7" key="2">
    <citation type="submission" date="2018-02" db="UniProtKB">
        <authorList>
            <consortium name="EnsemblPlants"/>
        </authorList>
    </citation>
    <scope>IDENTIFICATION</scope>
    <source>
        <strain evidence="7">Williams 82</strain>
    </source>
</reference>
<dbReference type="STRING" id="3847.K7MFD6"/>
<dbReference type="Gene3D" id="3.30.499.10">
    <property type="entry name" value="Aconitase, domain 3"/>
    <property type="match status" value="1"/>
</dbReference>
<dbReference type="InterPro" id="IPR001030">
    <property type="entry name" value="Acoase/IPM_deHydtase_lsu_aba"/>
</dbReference>
<keyword evidence="4" id="KW-1133">Transmembrane helix</keyword>
<evidence type="ECO:0000256" key="3">
    <source>
        <dbReference type="ARBA" id="ARBA00023014"/>
    </source>
</evidence>
<protein>
    <recommendedName>
        <fullName evidence="5">Aconitase/3-isopropylmalate dehydratase large subunit alpha/beta/alpha domain-containing protein</fullName>
    </recommendedName>
</protein>
<gene>
    <name evidence="6" type="ORF">GLYMA_16G057900</name>
</gene>
<dbReference type="PaxDb" id="3847-GLYMA16G06211.1"/>
<name>K7MFD6_SOYBN</name>
<dbReference type="AlphaFoldDB" id="K7MFD6"/>
<keyword evidence="1" id="KW-0479">Metal-binding</keyword>
<sequence length="421" mass="47886">MRIYDEFKEIVKIQKFRRLVSYSGFYCFATLISYFYVNNTTRAGFSRADQFYASYPAGTELLTDTTKLYKAALGNCFEAEEWGPFEFCVMAKHFERQGKSPYAYHAKMFRNTPKVWDCEKLMFIPDHYIFPNAEHAHYIVDISRKFCVEQDIKYFYAIQDCSNFRANPDCKGTGKVLLKVPPALRFVLEGEMPCYLLAKGLILHINGEISMSGASYKGMKFVGTTIENLSMEERMAVCNMVVEAVGKNSIVVTTYKYLGDMTLAPYEPVFSDENARFLVQYRFNASKMEPLVTKPHSSANLALLVAQLSKFLCFSFLLHKRVWMVIHLKTQLKGKFYTPRQGILHPRKHGISLSSPTCDHIFNQHSVEFAVGADNPESAICASLATGLLETRKSDQILEQISEGQQYMAHLLSHGQLDGSG</sequence>
<accession>K7MFD6</accession>
<evidence type="ECO:0000256" key="2">
    <source>
        <dbReference type="ARBA" id="ARBA00023004"/>
    </source>
</evidence>